<name>K6VJ72_9MICO</name>
<dbReference type="RefSeq" id="WP_006501535.1">
    <property type="nucleotide sequence ID" value="NZ_BAGZ01000003.1"/>
</dbReference>
<gene>
    <name evidence="3" type="ORF">AUCHE_03_00010</name>
</gene>
<comment type="caution">
    <text evidence="3">The sequence shown here is derived from an EMBL/GenBank/DDBJ whole genome shotgun (WGS) entry which is preliminary data.</text>
</comment>
<dbReference type="EMBL" id="BAGZ01000003">
    <property type="protein sequence ID" value="GAB76784.1"/>
    <property type="molecule type" value="Genomic_DNA"/>
</dbReference>
<feature type="transmembrane region" description="Helical" evidence="1">
    <location>
        <begin position="40"/>
        <end position="60"/>
    </location>
</feature>
<dbReference type="Pfam" id="PF10756">
    <property type="entry name" value="bPH_6"/>
    <property type="match status" value="1"/>
</dbReference>
<reference evidence="3 4" key="1">
    <citation type="submission" date="2012-08" db="EMBL/GenBank/DDBJ databases">
        <title>Whole genome shotgun sequence of Austwickia chelonae NBRC 105200.</title>
        <authorList>
            <person name="Yoshida I."/>
            <person name="Hosoyama A."/>
            <person name="Tsuchikane K."/>
            <person name="Katsumata H."/>
            <person name="Ando Y."/>
            <person name="Ohji S."/>
            <person name="Hamada M."/>
            <person name="Tamura T."/>
            <person name="Yamazoe A."/>
            <person name="Yamazaki S."/>
            <person name="Fujita N."/>
        </authorList>
    </citation>
    <scope>NUCLEOTIDE SEQUENCE [LARGE SCALE GENOMIC DNA]</scope>
    <source>
        <strain evidence="3 4">NBRC 105200</strain>
    </source>
</reference>
<evidence type="ECO:0000313" key="4">
    <source>
        <dbReference type="Proteomes" id="UP000008495"/>
    </source>
</evidence>
<dbReference type="InterPro" id="IPR019692">
    <property type="entry name" value="CFP-6_PH"/>
</dbReference>
<dbReference type="OrthoDB" id="5148800at2"/>
<evidence type="ECO:0000259" key="2">
    <source>
        <dbReference type="Pfam" id="PF10756"/>
    </source>
</evidence>
<dbReference type="STRING" id="100225.SAMN05421595_1918"/>
<keyword evidence="1" id="KW-0472">Membrane</keyword>
<feature type="non-terminal residue" evidence="3">
    <location>
        <position position="210"/>
    </location>
</feature>
<keyword evidence="1" id="KW-1133">Transmembrane helix</keyword>
<keyword evidence="4" id="KW-1185">Reference proteome</keyword>
<organism evidence="3 4">
    <name type="scientific">Austwickia chelonae NBRC 105200</name>
    <dbReference type="NCBI Taxonomy" id="1184607"/>
    <lineage>
        <taxon>Bacteria</taxon>
        <taxon>Bacillati</taxon>
        <taxon>Actinomycetota</taxon>
        <taxon>Actinomycetes</taxon>
        <taxon>Micrococcales</taxon>
        <taxon>Dermatophilaceae</taxon>
        <taxon>Austwickia</taxon>
    </lineage>
</organism>
<dbReference type="Proteomes" id="UP000008495">
    <property type="component" value="Unassembled WGS sequence"/>
</dbReference>
<protein>
    <recommendedName>
        <fullName evidence="2">Low molecular weight protein antigen 6 PH domain-containing protein</fullName>
    </recommendedName>
</protein>
<sequence length="210" mass="22094">MECRNFRQWGQLMVGGTLAAVALAVVTAMVGGWIDRSTTGITWSVALTVLGWVVFVRPCVRVGEDGVRIVNILRDIHLPWSCVDGARSSWSLVVESGTVRYSSWAISGTASPGRDALLRRTVPAQPGEPAAATSWHRTAGGGHLLTVEADDVHAGLTPPALGASAAAIAALIERARLDRDEPGAGGPVDRVTSRWAWPSVVLLLSSLAAV</sequence>
<accession>K6VJ72</accession>
<feature type="domain" description="Low molecular weight protein antigen 6 PH" evidence="2">
    <location>
        <begin position="57"/>
        <end position="87"/>
    </location>
</feature>
<evidence type="ECO:0000256" key="1">
    <source>
        <dbReference type="SAM" id="Phobius"/>
    </source>
</evidence>
<feature type="transmembrane region" description="Helical" evidence="1">
    <location>
        <begin position="12"/>
        <end position="34"/>
    </location>
</feature>
<proteinExistence type="predicted"/>
<keyword evidence="1" id="KW-0812">Transmembrane</keyword>
<dbReference type="AlphaFoldDB" id="K6VJ72"/>
<evidence type="ECO:0000313" key="3">
    <source>
        <dbReference type="EMBL" id="GAB76784.1"/>
    </source>
</evidence>